<name>A0AA94L2Y6_DESDE</name>
<dbReference type="PANTHER" id="PTHR46401:SF2">
    <property type="entry name" value="GLYCOSYLTRANSFERASE WBBK-RELATED"/>
    <property type="match status" value="1"/>
</dbReference>
<evidence type="ECO:0000256" key="1">
    <source>
        <dbReference type="ARBA" id="ARBA00022679"/>
    </source>
</evidence>
<dbReference type="Pfam" id="PF13579">
    <property type="entry name" value="Glyco_trans_4_4"/>
    <property type="match status" value="1"/>
</dbReference>
<dbReference type="SUPFAM" id="SSF53756">
    <property type="entry name" value="UDP-Glycosyltransferase/glycogen phosphorylase"/>
    <property type="match status" value="1"/>
</dbReference>
<evidence type="ECO:0000313" key="4">
    <source>
        <dbReference type="Proteomes" id="UP000182680"/>
    </source>
</evidence>
<dbReference type="AlphaFoldDB" id="A0AA94L2Y6"/>
<dbReference type="InterPro" id="IPR028098">
    <property type="entry name" value="Glyco_trans_4-like_N"/>
</dbReference>
<dbReference type="PANTHER" id="PTHR46401">
    <property type="entry name" value="GLYCOSYLTRANSFERASE WBBK-RELATED"/>
    <property type="match status" value="1"/>
</dbReference>
<gene>
    <name evidence="3" type="ORF">SAMN02910291_02136</name>
</gene>
<dbReference type="GO" id="GO:0016757">
    <property type="term" value="F:glycosyltransferase activity"/>
    <property type="evidence" value="ECO:0007669"/>
    <property type="project" value="TreeGrafter"/>
</dbReference>
<sequence length="360" mass="39588">MALRAAGADVLALTRPGYPWDRADKLCEATATHTLVQDVEYTHTPRPSNRRFLLHFAAAGARVIEQYAKANNITRIHAASNHTNALPALIAARRLGLPFQYEMRGLWELTRASRQPEFENSYNYNFGLEMECLVATQADRVFVISEQLGQFVQERWGIESSKIHLLPNCVDVERIKPNTACAVQPNTIGYAGSLINYEGLDTLIDAIRLLGQRGGAVRLHIIGDGEARPALEAQVCALGLQSHVHFLGKVTPDESRAHLGQCSLVCIPRKPFTVCKVVPPIKLVEAMALGKAVIVPDLPVFRDEASTKAVFFAPGDAEDLAQAISGVLQDSNRLNKLACAGLAHVQARRQWKHFVKSLMS</sequence>
<feature type="domain" description="Glycosyltransferase subfamily 4-like N-terminal" evidence="2">
    <location>
        <begin position="2"/>
        <end position="169"/>
    </location>
</feature>
<dbReference type="GO" id="GO:0009103">
    <property type="term" value="P:lipopolysaccharide biosynthetic process"/>
    <property type="evidence" value="ECO:0007669"/>
    <property type="project" value="TreeGrafter"/>
</dbReference>
<dbReference type="Proteomes" id="UP000182680">
    <property type="component" value="Unassembled WGS sequence"/>
</dbReference>
<comment type="caution">
    <text evidence="3">The sequence shown here is derived from an EMBL/GenBank/DDBJ whole genome shotgun (WGS) entry which is preliminary data.</text>
</comment>
<dbReference type="EMBL" id="FPIW01000045">
    <property type="protein sequence ID" value="SFW62129.1"/>
    <property type="molecule type" value="Genomic_DNA"/>
</dbReference>
<organism evidence="3 4">
    <name type="scientific">Desulfovibrio desulfuricans</name>
    <dbReference type="NCBI Taxonomy" id="876"/>
    <lineage>
        <taxon>Bacteria</taxon>
        <taxon>Pseudomonadati</taxon>
        <taxon>Thermodesulfobacteriota</taxon>
        <taxon>Desulfovibrionia</taxon>
        <taxon>Desulfovibrionales</taxon>
        <taxon>Desulfovibrionaceae</taxon>
        <taxon>Desulfovibrio</taxon>
    </lineage>
</organism>
<protein>
    <submittedName>
        <fullName evidence="3">Glycosyltransferase involved in cell wall bisynthesis</fullName>
    </submittedName>
</protein>
<dbReference type="Pfam" id="PF13692">
    <property type="entry name" value="Glyco_trans_1_4"/>
    <property type="match status" value="1"/>
</dbReference>
<evidence type="ECO:0000259" key="2">
    <source>
        <dbReference type="Pfam" id="PF13579"/>
    </source>
</evidence>
<accession>A0AA94L2Y6</accession>
<dbReference type="Gene3D" id="3.40.50.2000">
    <property type="entry name" value="Glycogen Phosphorylase B"/>
    <property type="match status" value="2"/>
</dbReference>
<proteinExistence type="predicted"/>
<keyword evidence="1" id="KW-0808">Transferase</keyword>
<reference evidence="4" key="1">
    <citation type="submission" date="2016-11" db="EMBL/GenBank/DDBJ databases">
        <authorList>
            <person name="Jaros S."/>
            <person name="Januszkiewicz K."/>
            <person name="Wedrychowicz H."/>
        </authorList>
    </citation>
    <scope>NUCLEOTIDE SEQUENCE [LARGE SCALE GENOMIC DNA]</scope>
    <source>
        <strain evidence="4">DSM 7057</strain>
    </source>
</reference>
<evidence type="ECO:0000313" key="3">
    <source>
        <dbReference type="EMBL" id="SFW62129.1"/>
    </source>
</evidence>